<evidence type="ECO:0000313" key="5">
    <source>
        <dbReference type="Proteomes" id="UP000652074"/>
    </source>
</evidence>
<dbReference type="RefSeq" id="WP_169205064.1">
    <property type="nucleotide sequence ID" value="NZ_CP059560.1"/>
</dbReference>
<organism evidence="4 5">
    <name type="scientific">Aromatoleum petrolei</name>
    <dbReference type="NCBI Taxonomy" id="76116"/>
    <lineage>
        <taxon>Bacteria</taxon>
        <taxon>Pseudomonadati</taxon>
        <taxon>Pseudomonadota</taxon>
        <taxon>Betaproteobacteria</taxon>
        <taxon>Rhodocyclales</taxon>
        <taxon>Rhodocyclaceae</taxon>
        <taxon>Aromatoleum</taxon>
    </lineage>
</organism>
<dbReference type="Pfam" id="PF01569">
    <property type="entry name" value="PAP2"/>
    <property type="match status" value="1"/>
</dbReference>
<evidence type="ECO:0000313" key="4">
    <source>
        <dbReference type="EMBL" id="NMF87628.1"/>
    </source>
</evidence>
<dbReference type="SUPFAM" id="SSF48317">
    <property type="entry name" value="Acid phosphatase/Vanadium-dependent haloperoxidase"/>
    <property type="match status" value="1"/>
</dbReference>
<feature type="transmembrane region" description="Helical" evidence="2">
    <location>
        <begin position="57"/>
        <end position="76"/>
    </location>
</feature>
<dbReference type="CDD" id="cd03396">
    <property type="entry name" value="PAP2_like_6"/>
    <property type="match status" value="1"/>
</dbReference>
<dbReference type="InterPro" id="IPR036938">
    <property type="entry name" value="PAP2/HPO_sf"/>
</dbReference>
<feature type="compositionally biased region" description="Low complexity" evidence="1">
    <location>
        <begin position="239"/>
        <end position="249"/>
    </location>
</feature>
<dbReference type="InterPro" id="IPR000326">
    <property type="entry name" value="PAP2/HPO"/>
</dbReference>
<feature type="domain" description="Phosphatidic acid phosphatase type 2/haloperoxidase" evidence="3">
    <location>
        <begin position="89"/>
        <end position="211"/>
    </location>
</feature>
<evidence type="ECO:0000259" key="3">
    <source>
        <dbReference type="SMART" id="SM00014"/>
    </source>
</evidence>
<feature type="transmembrane region" description="Helical" evidence="2">
    <location>
        <begin position="88"/>
        <end position="107"/>
    </location>
</feature>
<keyword evidence="2" id="KW-1133">Transmembrane helix</keyword>
<proteinExistence type="predicted"/>
<feature type="transmembrane region" description="Helical" evidence="2">
    <location>
        <begin position="196"/>
        <end position="219"/>
    </location>
</feature>
<dbReference type="Gene3D" id="1.20.144.10">
    <property type="entry name" value="Phosphatidic acid phosphatase type 2/haloperoxidase"/>
    <property type="match status" value="1"/>
</dbReference>
<keyword evidence="5" id="KW-1185">Reference proteome</keyword>
<feature type="transmembrane region" description="Helical" evidence="2">
    <location>
        <begin position="144"/>
        <end position="165"/>
    </location>
</feature>
<dbReference type="EMBL" id="WTVR01000005">
    <property type="protein sequence ID" value="NMF87628.1"/>
    <property type="molecule type" value="Genomic_DNA"/>
</dbReference>
<comment type="caution">
    <text evidence="4">The sequence shown here is derived from an EMBL/GenBank/DDBJ whole genome shotgun (WGS) entry which is preliminary data.</text>
</comment>
<feature type="region of interest" description="Disordered" evidence="1">
    <location>
        <begin position="225"/>
        <end position="249"/>
    </location>
</feature>
<evidence type="ECO:0000256" key="2">
    <source>
        <dbReference type="SAM" id="Phobius"/>
    </source>
</evidence>
<keyword evidence="2" id="KW-0472">Membrane</keyword>
<protein>
    <submittedName>
        <fullName evidence="4">Phosphatase PAP2 family protein</fullName>
    </submittedName>
</protein>
<reference evidence="4 5" key="1">
    <citation type="submission" date="2019-12" db="EMBL/GenBank/DDBJ databases">
        <title>Comparative genomics gives insights into the taxonomy of the Azoarcus-Aromatoleum group and reveals separate origins of nif in the plant-associated Azoarcus and non-plant-associated Aromatoleum sub-groups.</title>
        <authorList>
            <person name="Lafos M."/>
            <person name="Maluk M."/>
            <person name="Batista M."/>
            <person name="Junghare M."/>
            <person name="Carmona M."/>
            <person name="Faoro H."/>
            <person name="Cruz L.M."/>
            <person name="Battistoni F."/>
            <person name="De Souza E."/>
            <person name="Pedrosa F."/>
            <person name="Chen W.-M."/>
            <person name="Poole P.S."/>
            <person name="Dixon R.A."/>
            <person name="James E.K."/>
        </authorList>
    </citation>
    <scope>NUCLEOTIDE SEQUENCE [LARGE SCALE GENOMIC DNA]</scope>
    <source>
        <strain evidence="4 5">ToN1</strain>
    </source>
</reference>
<sequence length="249" mass="27179">MNRLTVWMAVTMAACAIVFTVWPELDLVVSRAFYDSARGFSGDHNPLVQSLYRGIPLMSKATIIGLFIALFAYSMQRGVTGQKRRIQVAYLIAALALGPGLLIDVALKDYWGRARPYKVEQFGGTKTFTPATQPSDQCDNNCSFVSGHASAGYYLVSLGFLGGVAARRRWTLIGLTVGTLFGLGRIAQGGHFLSDIVFSFYATWFAAWAAWVIFLRLGWLRDESSATGRPSHRDDRHGGSAARSGGRPG</sequence>
<evidence type="ECO:0000256" key="1">
    <source>
        <dbReference type="SAM" id="MobiDB-lite"/>
    </source>
</evidence>
<dbReference type="PROSITE" id="PS51257">
    <property type="entry name" value="PROKAR_LIPOPROTEIN"/>
    <property type="match status" value="1"/>
</dbReference>
<gene>
    <name evidence="4" type="ORF">GPA26_03940</name>
</gene>
<keyword evidence="2" id="KW-0812">Transmembrane</keyword>
<feature type="transmembrane region" description="Helical" evidence="2">
    <location>
        <begin position="172"/>
        <end position="190"/>
    </location>
</feature>
<dbReference type="SMART" id="SM00014">
    <property type="entry name" value="acidPPc"/>
    <property type="match status" value="1"/>
</dbReference>
<name>A0ABX1MLW1_9RHOO</name>
<dbReference type="Proteomes" id="UP000652074">
    <property type="component" value="Unassembled WGS sequence"/>
</dbReference>
<accession>A0ABX1MLW1</accession>